<evidence type="ECO:0000259" key="1">
    <source>
        <dbReference type="Pfam" id="PF07714"/>
    </source>
</evidence>
<comment type="caution">
    <text evidence="2">The sequence shown here is derived from an EMBL/GenBank/DDBJ whole genome shotgun (WGS) entry which is preliminary data.</text>
</comment>
<dbReference type="Pfam" id="PF07714">
    <property type="entry name" value="PK_Tyr_Ser-Thr"/>
    <property type="match status" value="1"/>
</dbReference>
<dbReference type="InterPro" id="IPR001245">
    <property type="entry name" value="Ser-Thr/Tyr_kinase_cat_dom"/>
</dbReference>
<sequence length="208" mass="24142">MLLPTAWNEFDSSLLNTDGLKDSLKDPNELRYLEYIKARKLTLEEYFSNQVKNHPLIEVCLKSLDNSKDLNKKFLKEVECQHKHGGISAVSIYGITKNQDDDNYMMVMEYAKQGSLRKCEVPQLLLDLMNKCLDAVPQNRPTARELAKTLNKFSNDLVYEKTELSKQVKNIKDLDKNFLTYDQFKSTQFKYQTHPQAIYTSRSLNLSS</sequence>
<dbReference type="InterPro" id="IPR011009">
    <property type="entry name" value="Kinase-like_dom_sf"/>
</dbReference>
<accession>A0A9N9DXY0</accession>
<dbReference type="GO" id="GO:0004672">
    <property type="term" value="F:protein kinase activity"/>
    <property type="evidence" value="ECO:0007669"/>
    <property type="project" value="InterPro"/>
</dbReference>
<dbReference type="OrthoDB" id="2346764at2759"/>
<evidence type="ECO:0000313" key="2">
    <source>
        <dbReference type="EMBL" id="CAG8653236.1"/>
    </source>
</evidence>
<reference evidence="2" key="1">
    <citation type="submission" date="2021-06" db="EMBL/GenBank/DDBJ databases">
        <authorList>
            <person name="Kallberg Y."/>
            <person name="Tangrot J."/>
            <person name="Rosling A."/>
        </authorList>
    </citation>
    <scope>NUCLEOTIDE SEQUENCE</scope>
    <source>
        <strain evidence="2">FL966</strain>
    </source>
</reference>
<feature type="non-terminal residue" evidence="2">
    <location>
        <position position="1"/>
    </location>
</feature>
<dbReference type="Proteomes" id="UP000789759">
    <property type="component" value="Unassembled WGS sequence"/>
</dbReference>
<protein>
    <submittedName>
        <fullName evidence="2">13823_t:CDS:1</fullName>
    </submittedName>
</protein>
<keyword evidence="3" id="KW-1185">Reference proteome</keyword>
<proteinExistence type="predicted"/>
<dbReference type="Gene3D" id="1.10.510.10">
    <property type="entry name" value="Transferase(Phosphotransferase) domain 1"/>
    <property type="match status" value="1"/>
</dbReference>
<dbReference type="SUPFAM" id="SSF56112">
    <property type="entry name" value="Protein kinase-like (PK-like)"/>
    <property type="match status" value="1"/>
</dbReference>
<dbReference type="EMBL" id="CAJVQA010007208">
    <property type="protein sequence ID" value="CAG8653236.1"/>
    <property type="molecule type" value="Genomic_DNA"/>
</dbReference>
<evidence type="ECO:0000313" key="3">
    <source>
        <dbReference type="Proteomes" id="UP000789759"/>
    </source>
</evidence>
<gene>
    <name evidence="2" type="ORF">CPELLU_LOCUS9441</name>
</gene>
<feature type="domain" description="Serine-threonine/tyrosine-protein kinase catalytic" evidence="1">
    <location>
        <begin position="53"/>
        <end position="118"/>
    </location>
</feature>
<organism evidence="2 3">
    <name type="scientific">Cetraspora pellucida</name>
    <dbReference type="NCBI Taxonomy" id="1433469"/>
    <lineage>
        <taxon>Eukaryota</taxon>
        <taxon>Fungi</taxon>
        <taxon>Fungi incertae sedis</taxon>
        <taxon>Mucoromycota</taxon>
        <taxon>Glomeromycotina</taxon>
        <taxon>Glomeromycetes</taxon>
        <taxon>Diversisporales</taxon>
        <taxon>Gigasporaceae</taxon>
        <taxon>Cetraspora</taxon>
    </lineage>
</organism>
<name>A0A9N9DXY0_9GLOM</name>
<dbReference type="AlphaFoldDB" id="A0A9N9DXY0"/>